<keyword evidence="2" id="KW-0472">Membrane</keyword>
<dbReference type="Proteomes" id="UP000823633">
    <property type="component" value="Unassembled WGS sequence"/>
</dbReference>
<sequence length="500" mass="54503">MADTENKDIDFDKAKGETKPAEDKKKEGAKPKKNHSKKSFAWWAGVIVLILISITFILPATGVSMLFTSSTLEFGRYNGQPISYENGSYMYNQFMSLYSQYGMYMSQETILQQAYYNTVLYEALTQKAEAVDLFVSEEMVNRGILDSGYYNNDQGVFDESIYQSTGVSERTSVYNSIQQSMPAQIVSTDISSVLSSQGERDFVSSMASTGRTFDYVAFDAASYPADRTVAYANSNPQPFTQITLSTLTATSEADAQALMDEITSDPAAFDSHMDAGEGISGTYCFHTIAELGEDVANEIFSTSVGSFAGPYLDGTVYEIYRVDAAPFMPDFTSEEMLAEIRTYIGANESALVSEYAQEAADVFYAVAQDDFDAALEQYGLSAQNVTFTPASTGSSLMLTSFSTSDSYGLLSMASLADSAYNDQLFSSAEGTVLAPQAAGDAYIVTRVNAETQDANQSSFVDSFYDYLVSTFSQNDLSSAILTSPLFEDNFLATLIGNLVQ</sequence>
<name>A0A9D9HAJ7_9SPIR</name>
<reference evidence="3" key="2">
    <citation type="journal article" date="2021" name="PeerJ">
        <title>Extensive microbial diversity within the chicken gut microbiome revealed by metagenomics and culture.</title>
        <authorList>
            <person name="Gilroy R."/>
            <person name="Ravi A."/>
            <person name="Getino M."/>
            <person name="Pursley I."/>
            <person name="Horton D.L."/>
            <person name="Alikhan N.F."/>
            <person name="Baker D."/>
            <person name="Gharbi K."/>
            <person name="Hall N."/>
            <person name="Watson M."/>
            <person name="Adriaenssens E.M."/>
            <person name="Foster-Nyarko E."/>
            <person name="Jarju S."/>
            <person name="Secka A."/>
            <person name="Antonio M."/>
            <person name="Oren A."/>
            <person name="Chaudhuri R.R."/>
            <person name="La Ragione R."/>
            <person name="Hildebrand F."/>
            <person name="Pallen M.J."/>
        </authorList>
    </citation>
    <scope>NUCLEOTIDE SEQUENCE</scope>
    <source>
        <strain evidence="3">11167</strain>
    </source>
</reference>
<evidence type="ECO:0000313" key="3">
    <source>
        <dbReference type="EMBL" id="MBO8444014.1"/>
    </source>
</evidence>
<evidence type="ECO:0000256" key="2">
    <source>
        <dbReference type="SAM" id="Phobius"/>
    </source>
</evidence>
<proteinExistence type="predicted"/>
<comment type="caution">
    <text evidence="3">The sequence shown here is derived from an EMBL/GenBank/DDBJ whole genome shotgun (WGS) entry which is preliminary data.</text>
</comment>
<keyword evidence="2" id="KW-0812">Transmembrane</keyword>
<organism evidence="3 4">
    <name type="scientific">Candidatus Aphodenecus pullistercoris</name>
    <dbReference type="NCBI Taxonomy" id="2840669"/>
    <lineage>
        <taxon>Bacteria</taxon>
        <taxon>Pseudomonadati</taxon>
        <taxon>Spirochaetota</taxon>
        <taxon>Spirochaetia</taxon>
        <taxon>Spirochaetales</taxon>
        <taxon>Candidatus Aphodenecus</taxon>
    </lineage>
</organism>
<protein>
    <submittedName>
        <fullName evidence="3">SurA N-terminal domain-containing protein</fullName>
    </submittedName>
</protein>
<accession>A0A9D9HAJ7</accession>
<feature type="transmembrane region" description="Helical" evidence="2">
    <location>
        <begin position="40"/>
        <end position="67"/>
    </location>
</feature>
<feature type="region of interest" description="Disordered" evidence="1">
    <location>
        <begin position="1"/>
        <end position="33"/>
    </location>
</feature>
<evidence type="ECO:0000256" key="1">
    <source>
        <dbReference type="SAM" id="MobiDB-lite"/>
    </source>
</evidence>
<dbReference type="Pfam" id="PF13624">
    <property type="entry name" value="SurA_N_3"/>
    <property type="match status" value="1"/>
</dbReference>
<evidence type="ECO:0000313" key="4">
    <source>
        <dbReference type="Proteomes" id="UP000823633"/>
    </source>
</evidence>
<dbReference type="AlphaFoldDB" id="A0A9D9HAJ7"/>
<dbReference type="EMBL" id="JADIMU010000066">
    <property type="protein sequence ID" value="MBO8444014.1"/>
    <property type="molecule type" value="Genomic_DNA"/>
</dbReference>
<keyword evidence="2" id="KW-1133">Transmembrane helix</keyword>
<gene>
    <name evidence="3" type="ORF">IAC42_09725</name>
</gene>
<reference evidence="3" key="1">
    <citation type="submission" date="2020-10" db="EMBL/GenBank/DDBJ databases">
        <authorList>
            <person name="Gilroy R."/>
        </authorList>
    </citation>
    <scope>NUCLEOTIDE SEQUENCE</scope>
    <source>
        <strain evidence="3">11167</strain>
    </source>
</reference>
<feature type="compositionally biased region" description="Basic and acidic residues" evidence="1">
    <location>
        <begin position="1"/>
        <end position="30"/>
    </location>
</feature>